<dbReference type="GO" id="GO:0008270">
    <property type="term" value="F:zinc ion binding"/>
    <property type="evidence" value="ECO:0007669"/>
    <property type="project" value="InterPro"/>
</dbReference>
<dbReference type="InterPro" id="IPR016192">
    <property type="entry name" value="APOBEC/CMP_deaminase_Zn-bd"/>
</dbReference>
<dbReference type="GO" id="GO:0008703">
    <property type="term" value="F:5-amino-6-(5-phosphoribosylamino)uracil reductase activity"/>
    <property type="evidence" value="ECO:0007669"/>
    <property type="project" value="UniProtKB-EC"/>
</dbReference>
<evidence type="ECO:0000256" key="1">
    <source>
        <dbReference type="ARBA" id="ARBA00002151"/>
    </source>
</evidence>
<comment type="similarity">
    <text evidence="4 13">In the N-terminal section; belongs to the cytidine and deoxycytidylate deaminase family.</text>
</comment>
<feature type="binding site" evidence="16">
    <location>
        <position position="90"/>
    </location>
    <ligand>
        <name>Zn(2+)</name>
        <dbReference type="ChEBI" id="CHEBI:29105"/>
        <note>catalytic</note>
    </ligand>
</feature>
<dbReference type="SUPFAM" id="SSF53927">
    <property type="entry name" value="Cytidine deaminase-like"/>
    <property type="match status" value="1"/>
</dbReference>
<evidence type="ECO:0000256" key="9">
    <source>
        <dbReference type="ARBA" id="ARBA00022833"/>
    </source>
</evidence>
<feature type="active site" description="Proton donor" evidence="14">
    <location>
        <position position="58"/>
    </location>
</feature>
<keyword evidence="19" id="KW-1185">Reference proteome</keyword>
<evidence type="ECO:0000256" key="5">
    <source>
        <dbReference type="ARBA" id="ARBA00007417"/>
    </source>
</evidence>
<feature type="binding site" evidence="15">
    <location>
        <position position="210"/>
    </location>
    <ligand>
        <name>substrate</name>
    </ligand>
</feature>
<dbReference type="EC" id="3.5.4.26" evidence="13"/>
<dbReference type="AlphaFoldDB" id="A0A1H6UJ92"/>
<evidence type="ECO:0000259" key="17">
    <source>
        <dbReference type="PROSITE" id="PS51747"/>
    </source>
</evidence>
<accession>A0A1H6UJ92</accession>
<evidence type="ECO:0000256" key="6">
    <source>
        <dbReference type="ARBA" id="ARBA00022619"/>
    </source>
</evidence>
<evidence type="ECO:0000256" key="13">
    <source>
        <dbReference type="PIRNR" id="PIRNR006769"/>
    </source>
</evidence>
<evidence type="ECO:0000256" key="4">
    <source>
        <dbReference type="ARBA" id="ARBA00005259"/>
    </source>
</evidence>
<evidence type="ECO:0000256" key="12">
    <source>
        <dbReference type="ARBA" id="ARBA00023268"/>
    </source>
</evidence>
<keyword evidence="6 13" id="KW-0686">Riboflavin biosynthesis</keyword>
<dbReference type="GO" id="GO:0009231">
    <property type="term" value="P:riboflavin biosynthetic process"/>
    <property type="evidence" value="ECO:0007669"/>
    <property type="project" value="UniProtKB-UniPathway"/>
</dbReference>
<feature type="binding site" evidence="15">
    <location>
        <position position="213"/>
    </location>
    <ligand>
        <name>substrate</name>
    </ligand>
</feature>
<dbReference type="InterPro" id="IPR024072">
    <property type="entry name" value="DHFR-like_dom_sf"/>
</dbReference>
<dbReference type="Pfam" id="PF00383">
    <property type="entry name" value="dCMP_cyt_deam_1"/>
    <property type="match status" value="1"/>
</dbReference>
<comment type="cofactor">
    <cofactor evidence="13 16">
        <name>Zn(2+)</name>
        <dbReference type="ChEBI" id="CHEBI:29105"/>
    </cofactor>
    <text evidence="13 16">Binds 1 zinc ion.</text>
</comment>
<dbReference type="InterPro" id="IPR016193">
    <property type="entry name" value="Cytidine_deaminase-like"/>
</dbReference>
<dbReference type="STRING" id="64971.SAMN05421831_11524"/>
<dbReference type="OrthoDB" id="9800865at2"/>
<feature type="domain" description="CMP/dCMP-type deaminase" evidence="17">
    <location>
        <begin position="7"/>
        <end position="129"/>
    </location>
</feature>
<keyword evidence="8 13" id="KW-0378">Hydrolase</keyword>
<keyword evidence="9 13" id="KW-0862">Zinc</keyword>
<keyword evidence="11 13" id="KW-0560">Oxidoreductase</keyword>
<dbReference type="InterPro" id="IPR004794">
    <property type="entry name" value="Eubact_RibD"/>
</dbReference>
<dbReference type="GO" id="GO:0008835">
    <property type="term" value="F:diaminohydroxyphosphoribosylaminopyrimidine deaminase activity"/>
    <property type="evidence" value="ECO:0007669"/>
    <property type="project" value="UniProtKB-EC"/>
</dbReference>
<evidence type="ECO:0000256" key="10">
    <source>
        <dbReference type="ARBA" id="ARBA00022857"/>
    </source>
</evidence>
<feature type="binding site" evidence="15">
    <location>
        <position position="206"/>
    </location>
    <ligand>
        <name>substrate</name>
    </ligand>
</feature>
<dbReference type="SUPFAM" id="SSF53597">
    <property type="entry name" value="Dihydrofolate reductase-like"/>
    <property type="match status" value="1"/>
</dbReference>
<name>A0A1H6UJ92_9GAMM</name>
<organism evidence="18 19">
    <name type="scientific">Allopseudospirillum japonicum</name>
    <dbReference type="NCBI Taxonomy" id="64971"/>
    <lineage>
        <taxon>Bacteria</taxon>
        <taxon>Pseudomonadati</taxon>
        <taxon>Pseudomonadota</taxon>
        <taxon>Gammaproteobacteria</taxon>
        <taxon>Oceanospirillales</taxon>
        <taxon>Oceanospirillaceae</taxon>
        <taxon>Allopseudospirillum</taxon>
    </lineage>
</organism>
<comment type="pathway">
    <text evidence="3 13">Cofactor biosynthesis; riboflavin biosynthesis; 5-amino-6-(D-ribitylamino)uracil from GTP: step 3/4.</text>
</comment>
<dbReference type="InterPro" id="IPR002125">
    <property type="entry name" value="CMP_dCMP_dom"/>
</dbReference>
<feature type="binding site" evidence="15">
    <location>
        <position position="174"/>
    </location>
    <ligand>
        <name>substrate</name>
    </ligand>
</feature>
<evidence type="ECO:0000313" key="19">
    <source>
        <dbReference type="Proteomes" id="UP000242999"/>
    </source>
</evidence>
<keyword evidence="12" id="KW-0511">Multifunctional enzyme</keyword>
<feature type="binding site" evidence="16">
    <location>
        <position position="56"/>
    </location>
    <ligand>
        <name>Zn(2+)</name>
        <dbReference type="ChEBI" id="CHEBI:29105"/>
        <note>catalytic</note>
    </ligand>
</feature>
<dbReference type="Proteomes" id="UP000242999">
    <property type="component" value="Unassembled WGS sequence"/>
</dbReference>
<comment type="catalytic activity">
    <reaction evidence="13">
        <text>5-amino-6-(5-phospho-D-ribitylamino)uracil + NADP(+) = 5-amino-6-(5-phospho-D-ribosylamino)uracil + NADPH + H(+)</text>
        <dbReference type="Rhea" id="RHEA:17845"/>
        <dbReference type="ChEBI" id="CHEBI:15378"/>
        <dbReference type="ChEBI" id="CHEBI:57783"/>
        <dbReference type="ChEBI" id="CHEBI:58349"/>
        <dbReference type="ChEBI" id="CHEBI:58421"/>
        <dbReference type="ChEBI" id="CHEBI:58453"/>
        <dbReference type="EC" id="1.1.1.193"/>
    </reaction>
</comment>
<dbReference type="Gene3D" id="3.40.430.10">
    <property type="entry name" value="Dihydrofolate Reductase, subunit A"/>
    <property type="match status" value="1"/>
</dbReference>
<protein>
    <recommendedName>
        <fullName evidence="13">Riboflavin biosynthesis protein RibD</fullName>
    </recommendedName>
    <domain>
        <recommendedName>
            <fullName evidence="13">Diaminohydroxyphosphoribosylaminopyrimidine deaminase</fullName>
            <shortName evidence="13">DRAP deaminase</shortName>
            <ecNumber evidence="13">3.5.4.26</ecNumber>
        </recommendedName>
        <alternativeName>
            <fullName evidence="13">Riboflavin-specific deaminase</fullName>
        </alternativeName>
    </domain>
    <domain>
        <recommendedName>
            <fullName evidence="13">5-amino-6-(5-phosphoribosylamino)uracil reductase</fullName>
            <ecNumber evidence="13">1.1.1.193</ecNumber>
        </recommendedName>
        <alternativeName>
            <fullName evidence="13">HTP reductase</fullName>
        </alternativeName>
    </domain>
</protein>
<dbReference type="InterPro" id="IPR050765">
    <property type="entry name" value="Riboflavin_Biosynth_HTPR"/>
</dbReference>
<dbReference type="EC" id="1.1.1.193" evidence="13"/>
<dbReference type="RefSeq" id="WP_093312004.1">
    <property type="nucleotide sequence ID" value="NZ_FNYH01000015.1"/>
</dbReference>
<dbReference type="NCBIfam" id="TIGR00326">
    <property type="entry name" value="eubact_ribD"/>
    <property type="match status" value="1"/>
</dbReference>
<feature type="binding site" evidence="15">
    <location>
        <position position="190"/>
    </location>
    <ligand>
        <name>substrate</name>
    </ligand>
</feature>
<dbReference type="GO" id="GO:0050661">
    <property type="term" value="F:NADP binding"/>
    <property type="evidence" value="ECO:0007669"/>
    <property type="project" value="InterPro"/>
</dbReference>
<dbReference type="FunFam" id="3.40.140.10:FF:000025">
    <property type="entry name" value="Riboflavin biosynthesis protein RibD"/>
    <property type="match status" value="1"/>
</dbReference>
<dbReference type="PANTHER" id="PTHR38011">
    <property type="entry name" value="DIHYDROFOLATE REDUCTASE FAMILY PROTEIN (AFU_ORTHOLOGUE AFUA_8G06820)"/>
    <property type="match status" value="1"/>
</dbReference>
<evidence type="ECO:0000313" key="18">
    <source>
        <dbReference type="EMBL" id="SEI88235.1"/>
    </source>
</evidence>
<dbReference type="Pfam" id="PF01872">
    <property type="entry name" value="RibD_C"/>
    <property type="match status" value="1"/>
</dbReference>
<dbReference type="PIRSF" id="PIRSF006769">
    <property type="entry name" value="RibD"/>
    <property type="match status" value="1"/>
</dbReference>
<keyword evidence="7 13" id="KW-0479">Metal-binding</keyword>
<dbReference type="PROSITE" id="PS51747">
    <property type="entry name" value="CYT_DCMP_DEAMINASES_2"/>
    <property type="match status" value="1"/>
</dbReference>
<dbReference type="Gene3D" id="3.40.140.10">
    <property type="entry name" value="Cytidine Deaminase, domain 2"/>
    <property type="match status" value="1"/>
</dbReference>
<evidence type="ECO:0000256" key="16">
    <source>
        <dbReference type="PIRSR" id="PIRSR006769-3"/>
    </source>
</evidence>
<dbReference type="EMBL" id="FNYH01000015">
    <property type="protein sequence ID" value="SEI88235.1"/>
    <property type="molecule type" value="Genomic_DNA"/>
</dbReference>
<evidence type="ECO:0000256" key="8">
    <source>
        <dbReference type="ARBA" id="ARBA00022801"/>
    </source>
</evidence>
<feature type="binding site" evidence="15">
    <location>
        <position position="239"/>
    </location>
    <ligand>
        <name>NADP(+)</name>
        <dbReference type="ChEBI" id="CHEBI:58349"/>
    </ligand>
</feature>
<dbReference type="UniPathway" id="UPA00275">
    <property type="reaction ID" value="UER00401"/>
</dbReference>
<comment type="function">
    <text evidence="1 13">Converts 2,5-diamino-6-(ribosylamino)-4(3h)-pyrimidinone 5'-phosphate into 5-amino-6-(ribosylamino)-2,4(1h,3h)-pyrimidinedione 5'-phosphate.</text>
</comment>
<evidence type="ECO:0000256" key="7">
    <source>
        <dbReference type="ARBA" id="ARBA00022723"/>
    </source>
</evidence>
<feature type="binding site" evidence="16">
    <location>
        <position position="81"/>
    </location>
    <ligand>
        <name>Zn(2+)</name>
        <dbReference type="ChEBI" id="CHEBI:29105"/>
        <note>catalytic</note>
    </ligand>
</feature>
<comment type="similarity">
    <text evidence="5 13">In the C-terminal section; belongs to the HTP reductase family.</text>
</comment>
<proteinExistence type="inferred from homology"/>
<dbReference type="NCBIfam" id="TIGR00227">
    <property type="entry name" value="ribD_Cterm"/>
    <property type="match status" value="1"/>
</dbReference>
<dbReference type="PANTHER" id="PTHR38011:SF7">
    <property type="entry name" value="2,5-DIAMINO-6-RIBOSYLAMINO-4(3H)-PYRIMIDINONE 5'-PHOSPHATE REDUCTASE"/>
    <property type="match status" value="1"/>
</dbReference>
<feature type="binding site" evidence="15">
    <location>
        <position position="202"/>
    </location>
    <ligand>
        <name>NADP(+)</name>
        <dbReference type="ChEBI" id="CHEBI:58349"/>
    </ligand>
</feature>
<dbReference type="PROSITE" id="PS00903">
    <property type="entry name" value="CYT_DCMP_DEAMINASES_1"/>
    <property type="match status" value="1"/>
</dbReference>
<reference evidence="19" key="1">
    <citation type="submission" date="2016-10" db="EMBL/GenBank/DDBJ databases">
        <authorList>
            <person name="Varghese N."/>
            <person name="Submissions S."/>
        </authorList>
    </citation>
    <scope>NUCLEOTIDE SEQUENCE [LARGE SCALE GENOMIC DNA]</scope>
    <source>
        <strain evidence="19">DSM 7165</strain>
    </source>
</reference>
<feature type="binding site" evidence="15">
    <location>
        <position position="160"/>
    </location>
    <ligand>
        <name>NADP(+)</name>
        <dbReference type="ChEBI" id="CHEBI:58349"/>
    </ligand>
</feature>
<dbReference type="InterPro" id="IPR002734">
    <property type="entry name" value="RibDG_C"/>
</dbReference>
<gene>
    <name evidence="18" type="ORF">SAMN05421831_11524</name>
</gene>
<feature type="binding site" evidence="15">
    <location>
        <position position="176"/>
    </location>
    <ligand>
        <name>NADP(+)</name>
        <dbReference type="ChEBI" id="CHEBI:58349"/>
    </ligand>
</feature>
<feature type="binding site" evidence="15">
    <location>
        <position position="309"/>
    </location>
    <ligand>
        <name>substrate</name>
    </ligand>
</feature>
<evidence type="ECO:0000256" key="14">
    <source>
        <dbReference type="PIRSR" id="PIRSR006769-1"/>
    </source>
</evidence>
<evidence type="ECO:0000256" key="15">
    <source>
        <dbReference type="PIRSR" id="PIRSR006769-2"/>
    </source>
</evidence>
<sequence>MRHTASACAEYYMARALELARRGLYTTHPNPRVGCVLVKNGRVIAEGWHERAGEAHAEVQALMRAGKKAKGATAYVTLEPCSHQGRTPPCADALIAAGIKSVVIGMQDPNPEVAGRGIAKLQAAGIQVQVGVLQAQAEALNPGFCRRMREQMPWVRCKMAMSLDGRTGMRSGESQWITGPAARAQVQGLRAQSSAIVTGVDTVIYDDCALTVRAPHLLLDAQETALACERQPLRVILDSNLRTPLWAQIFKHPGDIWIMTTCDNAQKRADLEALGAQVHVFKANAMGRLPLAQVLKVLAQSGCNEILLETGATLAGSFIQAGLVDALVVFMAPTLLGQGARPLFALTGIEKMADQRPLVIDNIRAVGHDWRIDAHFATPSQTATHE</sequence>
<evidence type="ECO:0000256" key="11">
    <source>
        <dbReference type="ARBA" id="ARBA00023002"/>
    </source>
</evidence>
<evidence type="ECO:0000256" key="3">
    <source>
        <dbReference type="ARBA" id="ARBA00004910"/>
    </source>
</evidence>
<evidence type="ECO:0000256" key="2">
    <source>
        <dbReference type="ARBA" id="ARBA00004882"/>
    </source>
</evidence>
<dbReference type="InterPro" id="IPR011549">
    <property type="entry name" value="RibD_C"/>
</dbReference>
<dbReference type="CDD" id="cd01284">
    <property type="entry name" value="Riboflavin_deaminase-reductase"/>
    <property type="match status" value="1"/>
</dbReference>
<keyword evidence="10 13" id="KW-0521">NADP</keyword>
<comment type="pathway">
    <text evidence="2 13">Cofactor biosynthesis; riboflavin biosynthesis; 5-amino-6-(D-ribitylamino)uracil from GTP: step 2/4.</text>
</comment>
<feature type="binding site" evidence="15">
    <location>
        <begin position="311"/>
        <end position="317"/>
    </location>
    <ligand>
        <name>NADP(+)</name>
        <dbReference type="ChEBI" id="CHEBI:58349"/>
    </ligand>
</feature>
<comment type="catalytic activity">
    <reaction evidence="13">
        <text>2,5-diamino-6-hydroxy-4-(5-phosphoribosylamino)-pyrimidine + H2O + H(+) = 5-amino-6-(5-phospho-D-ribosylamino)uracil + NH4(+)</text>
        <dbReference type="Rhea" id="RHEA:21868"/>
        <dbReference type="ChEBI" id="CHEBI:15377"/>
        <dbReference type="ChEBI" id="CHEBI:15378"/>
        <dbReference type="ChEBI" id="CHEBI:28938"/>
        <dbReference type="ChEBI" id="CHEBI:58453"/>
        <dbReference type="ChEBI" id="CHEBI:58614"/>
        <dbReference type="EC" id="3.5.4.26"/>
    </reaction>
</comment>